<protein>
    <submittedName>
        <fullName evidence="5">Uncharacterized protein</fullName>
    </submittedName>
</protein>
<proteinExistence type="predicted"/>
<dbReference type="SUPFAM" id="SSF48403">
    <property type="entry name" value="Ankyrin repeat"/>
    <property type="match status" value="1"/>
</dbReference>
<sequence>MDMFFGKLFSCFVPSTRLHTAASDGDLSALKEALAADSDVPLNAGDWNGYTALHLAAKTGNTDIVDALLAAGINLEAKSGSSSNPARGTALHMAAKNGQVAVVTMLLEAGSNKDAVEKYNRTPLGWAMMSDHEDIVKVLVSAGANLNNLTGKSNRPPLSIAINLSKPQIARILLDAGANTEKKCGVGLTDIAEHLLKSGVNTENADKNGRTALLHAIFFGHLQTAEALMKGGANKDAQGKPPPSCPILRPDKAAFPLLEFQPSSPAAQVTLVPNLWRQASTHKQTPLRCTSQAVDPRHSRDQAAAAPPEQAAIIYSPGFCLAVAEPHFPLWMGLWL</sequence>
<comment type="caution">
    <text evidence="5">The sequence shown here is derived from an EMBL/GenBank/DDBJ whole genome shotgun (WGS) entry which is preliminary data.</text>
</comment>
<evidence type="ECO:0000313" key="5">
    <source>
        <dbReference type="EMBL" id="KAK3265322.1"/>
    </source>
</evidence>
<evidence type="ECO:0000256" key="4">
    <source>
        <dbReference type="SAM" id="MobiDB-lite"/>
    </source>
</evidence>
<dbReference type="AlphaFoldDB" id="A0AAE0KYI3"/>
<dbReference type="PANTHER" id="PTHR24189:SF50">
    <property type="entry name" value="ANKYRIN REPEAT AND SOCS BOX PROTEIN 2"/>
    <property type="match status" value="1"/>
</dbReference>
<feature type="repeat" description="ANK" evidence="3">
    <location>
        <begin position="86"/>
        <end position="118"/>
    </location>
</feature>
<dbReference type="PROSITE" id="PS50297">
    <property type="entry name" value="ANK_REP_REGION"/>
    <property type="match status" value="4"/>
</dbReference>
<evidence type="ECO:0000256" key="3">
    <source>
        <dbReference type="PROSITE-ProRule" id="PRU00023"/>
    </source>
</evidence>
<name>A0AAE0KYI3_9CHLO</name>
<dbReference type="Proteomes" id="UP001190700">
    <property type="component" value="Unassembled WGS sequence"/>
</dbReference>
<dbReference type="PROSITE" id="PS50088">
    <property type="entry name" value="ANK_REPEAT"/>
    <property type="match status" value="4"/>
</dbReference>
<evidence type="ECO:0000256" key="2">
    <source>
        <dbReference type="ARBA" id="ARBA00023043"/>
    </source>
</evidence>
<keyword evidence="2 3" id="KW-0040">ANK repeat</keyword>
<evidence type="ECO:0000256" key="1">
    <source>
        <dbReference type="ARBA" id="ARBA00022737"/>
    </source>
</evidence>
<feature type="region of interest" description="Disordered" evidence="4">
    <location>
        <begin position="283"/>
        <end position="305"/>
    </location>
</feature>
<gene>
    <name evidence="5" type="ORF">CYMTET_25984</name>
</gene>
<dbReference type="PANTHER" id="PTHR24189">
    <property type="entry name" value="MYOTROPHIN"/>
    <property type="match status" value="1"/>
</dbReference>
<dbReference type="Gene3D" id="1.25.40.20">
    <property type="entry name" value="Ankyrin repeat-containing domain"/>
    <property type="match status" value="3"/>
</dbReference>
<accession>A0AAE0KYI3</accession>
<dbReference type="PRINTS" id="PR01415">
    <property type="entry name" value="ANKYRIN"/>
</dbReference>
<feature type="repeat" description="ANK" evidence="3">
    <location>
        <begin position="48"/>
        <end position="80"/>
    </location>
</feature>
<dbReference type="InterPro" id="IPR050745">
    <property type="entry name" value="Multifunctional_regulatory"/>
</dbReference>
<keyword evidence="1" id="KW-0677">Repeat</keyword>
<feature type="repeat" description="ANK" evidence="3">
    <location>
        <begin position="208"/>
        <end position="240"/>
    </location>
</feature>
<dbReference type="Pfam" id="PF00023">
    <property type="entry name" value="Ank"/>
    <property type="match status" value="2"/>
</dbReference>
<dbReference type="InterPro" id="IPR036770">
    <property type="entry name" value="Ankyrin_rpt-contain_sf"/>
</dbReference>
<dbReference type="SMART" id="SM00248">
    <property type="entry name" value="ANK"/>
    <property type="match status" value="6"/>
</dbReference>
<reference evidence="5 6" key="1">
    <citation type="journal article" date="2015" name="Genome Biol. Evol.">
        <title>Comparative Genomics of a Bacterivorous Green Alga Reveals Evolutionary Causalities and Consequences of Phago-Mixotrophic Mode of Nutrition.</title>
        <authorList>
            <person name="Burns J.A."/>
            <person name="Paasch A."/>
            <person name="Narechania A."/>
            <person name="Kim E."/>
        </authorList>
    </citation>
    <scope>NUCLEOTIDE SEQUENCE [LARGE SCALE GENOMIC DNA]</scope>
    <source>
        <strain evidence="5 6">PLY_AMNH</strain>
    </source>
</reference>
<feature type="repeat" description="ANK" evidence="3">
    <location>
        <begin position="119"/>
        <end position="151"/>
    </location>
</feature>
<dbReference type="Pfam" id="PF12796">
    <property type="entry name" value="Ank_2"/>
    <property type="match status" value="1"/>
</dbReference>
<evidence type="ECO:0000313" key="6">
    <source>
        <dbReference type="Proteomes" id="UP001190700"/>
    </source>
</evidence>
<dbReference type="InterPro" id="IPR002110">
    <property type="entry name" value="Ankyrin_rpt"/>
</dbReference>
<keyword evidence="6" id="KW-1185">Reference proteome</keyword>
<dbReference type="EMBL" id="LGRX02013999">
    <property type="protein sequence ID" value="KAK3265322.1"/>
    <property type="molecule type" value="Genomic_DNA"/>
</dbReference>
<feature type="compositionally biased region" description="Polar residues" evidence="4">
    <location>
        <begin position="283"/>
        <end position="293"/>
    </location>
</feature>
<organism evidence="5 6">
    <name type="scientific">Cymbomonas tetramitiformis</name>
    <dbReference type="NCBI Taxonomy" id="36881"/>
    <lineage>
        <taxon>Eukaryota</taxon>
        <taxon>Viridiplantae</taxon>
        <taxon>Chlorophyta</taxon>
        <taxon>Pyramimonadophyceae</taxon>
        <taxon>Pyramimonadales</taxon>
        <taxon>Pyramimonadaceae</taxon>
        <taxon>Cymbomonas</taxon>
    </lineage>
</organism>